<evidence type="ECO:0000313" key="4">
    <source>
        <dbReference type="Proteomes" id="UP001145742"/>
    </source>
</evidence>
<reference evidence="3" key="1">
    <citation type="submission" date="2019-10" db="EMBL/GenBank/DDBJ databases">
        <authorList>
            <person name="Soares A.E.R."/>
            <person name="Aleixo A."/>
            <person name="Schneider P."/>
            <person name="Miyaki C.Y."/>
            <person name="Schneider M.P."/>
            <person name="Mello C."/>
            <person name="Vasconcelos A.T.R."/>
        </authorList>
    </citation>
    <scope>NUCLEOTIDE SEQUENCE</scope>
    <source>
        <tissue evidence="3">Muscle</tissue>
    </source>
</reference>
<dbReference type="EMBL" id="WHWB01034190">
    <property type="protein sequence ID" value="KAJ7412885.1"/>
    <property type="molecule type" value="Genomic_DNA"/>
</dbReference>
<comment type="caution">
    <text evidence="3">The sequence shown here is derived from an EMBL/GenBank/DDBJ whole genome shotgun (WGS) entry which is preliminary data.</text>
</comment>
<dbReference type="EMBL" id="WHWB01034742">
    <property type="protein sequence ID" value="KAJ7404874.1"/>
    <property type="molecule type" value="Genomic_DNA"/>
</dbReference>
<evidence type="ECO:0000313" key="3">
    <source>
        <dbReference type="EMBL" id="KAJ7428034.1"/>
    </source>
</evidence>
<accession>A0ABQ9E0G2</accession>
<evidence type="ECO:0000313" key="2">
    <source>
        <dbReference type="EMBL" id="KAJ7412885.1"/>
    </source>
</evidence>
<gene>
    <name evidence="3" type="ORF">WISP_02148</name>
    <name evidence="1" type="ORF">WISP_143084</name>
    <name evidence="2" type="ORF">WISP_94114</name>
</gene>
<dbReference type="Proteomes" id="UP001145742">
    <property type="component" value="Unassembled WGS sequence"/>
</dbReference>
<name>A0ABQ9E0G2_9PASS</name>
<evidence type="ECO:0000313" key="1">
    <source>
        <dbReference type="EMBL" id="KAJ7404874.1"/>
    </source>
</evidence>
<organism evidence="3 4">
    <name type="scientific">Willisornis vidua</name>
    <name type="common">Xingu scale-backed antbird</name>
    <dbReference type="NCBI Taxonomy" id="1566151"/>
    <lineage>
        <taxon>Eukaryota</taxon>
        <taxon>Metazoa</taxon>
        <taxon>Chordata</taxon>
        <taxon>Craniata</taxon>
        <taxon>Vertebrata</taxon>
        <taxon>Euteleostomi</taxon>
        <taxon>Archelosauria</taxon>
        <taxon>Archosauria</taxon>
        <taxon>Dinosauria</taxon>
        <taxon>Saurischia</taxon>
        <taxon>Theropoda</taxon>
        <taxon>Coelurosauria</taxon>
        <taxon>Aves</taxon>
        <taxon>Neognathae</taxon>
        <taxon>Neoaves</taxon>
        <taxon>Telluraves</taxon>
        <taxon>Australaves</taxon>
        <taxon>Passeriformes</taxon>
        <taxon>Thamnophilidae</taxon>
        <taxon>Willisornis</taxon>
    </lineage>
</organism>
<dbReference type="EMBL" id="WHWB01031580">
    <property type="protein sequence ID" value="KAJ7428034.1"/>
    <property type="molecule type" value="Genomic_DNA"/>
</dbReference>
<protein>
    <submittedName>
        <fullName evidence="3">Uncharacterized protein</fullName>
    </submittedName>
</protein>
<dbReference type="PANTHER" id="PTHR33332">
    <property type="entry name" value="REVERSE TRANSCRIPTASE DOMAIN-CONTAINING PROTEIN"/>
    <property type="match status" value="1"/>
</dbReference>
<sequence>MESCPAEKHTEVLVDSHLNMSQHCAQVDKKVNCILACIINRVSMRTRAVTVALYLTLVKLHLKSCVKFWAPHFKKDIEVLQCVQRRTMKMIKGLESKSYEEQLRELGLFILEKRQLGRDLITFCNYLKGGSSQGIDPFSQAIPAVVAEHDNAV</sequence>
<keyword evidence="4" id="KW-1185">Reference proteome</keyword>
<proteinExistence type="predicted"/>